<reference evidence="9" key="1">
    <citation type="submission" date="2017-09" db="EMBL/GenBank/DDBJ databases">
        <title>Depth-based differentiation of microbial function through sediment-hosted aquifers and enrichment of novel symbionts in the deep terrestrial subsurface.</title>
        <authorList>
            <person name="Probst A.J."/>
            <person name="Ladd B."/>
            <person name="Jarett J.K."/>
            <person name="Geller-Mcgrath D.E."/>
            <person name="Sieber C.M.K."/>
            <person name="Emerson J.B."/>
            <person name="Anantharaman K."/>
            <person name="Thomas B.C."/>
            <person name="Malmstrom R."/>
            <person name="Stieglmeier M."/>
            <person name="Klingl A."/>
            <person name="Woyke T."/>
            <person name="Ryan C.M."/>
            <person name="Banfield J.F."/>
        </authorList>
    </citation>
    <scope>NUCLEOTIDE SEQUENCE [LARGE SCALE GENOMIC DNA]</scope>
</reference>
<evidence type="ECO:0000256" key="4">
    <source>
        <dbReference type="ARBA" id="ARBA00022679"/>
    </source>
</evidence>
<comment type="similarity">
    <text evidence="2 6">Belongs to the NDK family.</text>
</comment>
<evidence type="ECO:0000256" key="2">
    <source>
        <dbReference type="ARBA" id="ARBA00008142"/>
    </source>
</evidence>
<sequence>MERTVIIIKHDGVARGLMGEIMQRYERVGLKLVAMKLVHATEEVGHSHYPDEEAWYTKVGERSLEEYENKGIDPIAHIGTADKIEIGKLVKKWNVEYLTEGPVLAMIFEGYGAIKMGRKITGETNPSKAVPGTVRGDYTIDNAEVANAKKRPFRNLIHSSGSDEEAANEIELWFTPDEIHDYIRADADMMFK</sequence>
<evidence type="ECO:0000256" key="5">
    <source>
        <dbReference type="ARBA" id="ARBA00022777"/>
    </source>
</evidence>
<evidence type="ECO:0000256" key="6">
    <source>
        <dbReference type="PROSITE-ProRule" id="PRU00706"/>
    </source>
</evidence>
<dbReference type="Pfam" id="PF00334">
    <property type="entry name" value="NDK"/>
    <property type="match status" value="2"/>
</dbReference>
<dbReference type="GO" id="GO:0004550">
    <property type="term" value="F:nucleoside diphosphate kinase activity"/>
    <property type="evidence" value="ECO:0007669"/>
    <property type="project" value="UniProtKB-EC"/>
</dbReference>
<name>A0A2M7TI96_UNCKA</name>
<dbReference type="SMART" id="SM00562">
    <property type="entry name" value="NDK"/>
    <property type="match status" value="1"/>
</dbReference>
<comment type="caution">
    <text evidence="8">The sequence shown here is derived from an EMBL/GenBank/DDBJ whole genome shotgun (WGS) entry which is preliminary data.</text>
</comment>
<dbReference type="EC" id="2.7.4.6" evidence="3"/>
<dbReference type="Gene3D" id="3.30.70.141">
    <property type="entry name" value="Nucleoside diphosphate kinase-like domain"/>
    <property type="match status" value="1"/>
</dbReference>
<dbReference type="InterPro" id="IPR036850">
    <property type="entry name" value="NDK-like_dom_sf"/>
</dbReference>
<dbReference type="SUPFAM" id="SSF54919">
    <property type="entry name" value="Nucleoside diphosphate kinase, NDK"/>
    <property type="match status" value="1"/>
</dbReference>
<gene>
    <name evidence="8" type="ORF">COY32_04330</name>
</gene>
<evidence type="ECO:0000313" key="9">
    <source>
        <dbReference type="Proteomes" id="UP000228920"/>
    </source>
</evidence>
<organism evidence="8 9">
    <name type="scientific">candidate division WWE3 bacterium CG_4_10_14_0_2_um_filter_41_14</name>
    <dbReference type="NCBI Taxonomy" id="1975072"/>
    <lineage>
        <taxon>Bacteria</taxon>
        <taxon>Katanobacteria</taxon>
    </lineage>
</organism>
<evidence type="ECO:0000313" key="8">
    <source>
        <dbReference type="EMBL" id="PIZ45988.1"/>
    </source>
</evidence>
<dbReference type="EMBL" id="PFNL01000116">
    <property type="protein sequence ID" value="PIZ45988.1"/>
    <property type="molecule type" value="Genomic_DNA"/>
</dbReference>
<evidence type="ECO:0000259" key="7">
    <source>
        <dbReference type="SMART" id="SM00562"/>
    </source>
</evidence>
<comment type="cofactor">
    <cofactor evidence="1">
        <name>Mg(2+)</name>
        <dbReference type="ChEBI" id="CHEBI:18420"/>
    </cofactor>
</comment>
<evidence type="ECO:0000256" key="1">
    <source>
        <dbReference type="ARBA" id="ARBA00001946"/>
    </source>
</evidence>
<dbReference type="AlphaFoldDB" id="A0A2M7TI96"/>
<keyword evidence="4 8" id="KW-0808">Transferase</keyword>
<feature type="domain" description="Nucleoside diphosphate kinase-like" evidence="7">
    <location>
        <begin position="1"/>
        <end position="181"/>
    </location>
</feature>
<dbReference type="PROSITE" id="PS51374">
    <property type="entry name" value="NDPK_LIKE"/>
    <property type="match status" value="1"/>
</dbReference>
<evidence type="ECO:0000256" key="3">
    <source>
        <dbReference type="ARBA" id="ARBA00012966"/>
    </source>
</evidence>
<comment type="caution">
    <text evidence="6">Lacks conserved residue(s) required for the propagation of feature annotation.</text>
</comment>
<protein>
    <recommendedName>
        <fullName evidence="3">nucleoside-diphosphate kinase</fullName>
        <ecNumber evidence="3">2.7.4.6</ecNumber>
    </recommendedName>
</protein>
<dbReference type="PANTHER" id="PTHR11349">
    <property type="entry name" value="NUCLEOSIDE DIPHOSPHATE KINASE"/>
    <property type="match status" value="1"/>
</dbReference>
<proteinExistence type="inferred from homology"/>
<dbReference type="Proteomes" id="UP000228920">
    <property type="component" value="Unassembled WGS sequence"/>
</dbReference>
<dbReference type="InterPro" id="IPR034907">
    <property type="entry name" value="NDK-like_dom"/>
</dbReference>
<accession>A0A2M7TI96</accession>
<keyword evidence="5 8" id="KW-0418">Kinase</keyword>